<name>A0A444I7C6_RHILE</name>
<gene>
    <name evidence="1" type="ORF">EHI47_07130</name>
</gene>
<sequence length="158" mass="17448">MIKTIEAMHLLPQSFDFQTAHSSSQGTSVGTAALLLPVAVRFSESLPHLLPRQAFSFSEPCSWTSSDRVDRTPNVLHCLSSSVRRRSSLRCGNSTGARCFRTGWPRQQTQTLCIWLTLISCVGNTPISCFLTAAESRSTEPDSRERTNSTLLLTTDAR</sequence>
<accession>A0A444I7C6</accession>
<dbReference type="AlphaFoldDB" id="A0A444I7C6"/>
<protein>
    <submittedName>
        <fullName evidence="1">Uncharacterized protein</fullName>
    </submittedName>
</protein>
<dbReference type="Proteomes" id="UP000283817">
    <property type="component" value="Unassembled WGS sequence"/>
</dbReference>
<dbReference type="EMBL" id="SBHX01000016">
    <property type="protein sequence ID" value="RWX34462.1"/>
    <property type="molecule type" value="Genomic_DNA"/>
</dbReference>
<evidence type="ECO:0000313" key="2">
    <source>
        <dbReference type="Proteomes" id="UP000283817"/>
    </source>
</evidence>
<reference evidence="1 2" key="1">
    <citation type="submission" date="2019-01" db="EMBL/GenBank/DDBJ databases">
        <title>RHIZO-ID as a novel technology for direct rhizobia identification.</title>
        <authorList>
            <person name="De Meyer S.E."/>
        </authorList>
    </citation>
    <scope>NUCLEOTIDE SEQUENCE [LARGE SCALE GENOMIC DNA]</scope>
    <source>
        <strain evidence="1 2">WSM448</strain>
    </source>
</reference>
<organism evidence="1 2">
    <name type="scientific">Rhizobium leguminosarum</name>
    <dbReference type="NCBI Taxonomy" id="384"/>
    <lineage>
        <taxon>Bacteria</taxon>
        <taxon>Pseudomonadati</taxon>
        <taxon>Pseudomonadota</taxon>
        <taxon>Alphaproteobacteria</taxon>
        <taxon>Hyphomicrobiales</taxon>
        <taxon>Rhizobiaceae</taxon>
        <taxon>Rhizobium/Agrobacterium group</taxon>
        <taxon>Rhizobium</taxon>
    </lineage>
</organism>
<comment type="caution">
    <text evidence="1">The sequence shown here is derived from an EMBL/GenBank/DDBJ whole genome shotgun (WGS) entry which is preliminary data.</text>
</comment>
<evidence type="ECO:0000313" key="1">
    <source>
        <dbReference type="EMBL" id="RWX34462.1"/>
    </source>
</evidence>
<proteinExistence type="predicted"/>